<dbReference type="Pfam" id="PF00078">
    <property type="entry name" value="RVT_1"/>
    <property type="match status" value="1"/>
</dbReference>
<dbReference type="Proteomes" id="UP000762676">
    <property type="component" value="Unassembled WGS sequence"/>
</dbReference>
<reference evidence="2 3" key="1">
    <citation type="journal article" date="2021" name="Elife">
        <title>Chloroplast acquisition without the gene transfer in kleptoplastic sea slugs, Plakobranchus ocellatus.</title>
        <authorList>
            <person name="Maeda T."/>
            <person name="Takahashi S."/>
            <person name="Yoshida T."/>
            <person name="Shimamura S."/>
            <person name="Takaki Y."/>
            <person name="Nagai Y."/>
            <person name="Toyoda A."/>
            <person name="Suzuki Y."/>
            <person name="Arimoto A."/>
            <person name="Ishii H."/>
            <person name="Satoh N."/>
            <person name="Nishiyama T."/>
            <person name="Hasebe M."/>
            <person name="Maruyama T."/>
            <person name="Minagawa J."/>
            <person name="Obokata J."/>
            <person name="Shigenobu S."/>
        </authorList>
    </citation>
    <scope>NUCLEOTIDE SEQUENCE [LARGE SCALE GENOMIC DNA]</scope>
</reference>
<dbReference type="CDD" id="cd01650">
    <property type="entry name" value="RT_nLTR_like"/>
    <property type="match status" value="1"/>
</dbReference>
<sequence length="844" mass="96281">MATFKILSFNTEGITQTKCEILSDLHADVLCLQETHKESTPPNIHGMHLIVHHGHTKHGSAIYARDKSTVLSSHDFSEEGMEILRVETTKMVITSVYKPPSTPFSWPHITNPVNKPNIIIDADQSKYVDFRKLVWEVARKNIPRGCRKQYTPCLNEESKQIYDLYIAAYNVDPFSEETIQLGEDLTTLLAHERSERWKELITSVDMTHNSKKAWATIKRLNSEKNVQTRVAAVTPNQVANQLLQNGKPANKVKGHKKRLKGEIEQAMRDSSDQFEKFTPDDLNTAMILMKTGKAAGLDGITTEMIQHFGPKTMSWVLNLFNNCVRTCRIPNGWRKTKVVALLKPGKDPKVPKSYRPISLLCILYKLYGRKIMARMSLTVEENLTPDQAGFRPVRSTCGQLLNLTQYIEDGFEEKQITGTVFVDLTAAYDTVNYKIVLLKVAKMIKNKKIVFIIQTLLKNRRFFVEMDGRKSRWRLQKNGLPQGSVLAPTLFNIYTNDQPEFDRTRRFIYADDLCLATQSTSFNAIETRLTDALSSLTNYYTENSLNANPSKAQVCAFHMNNHQANTKLEIIWNDQPLKYDEHPVYLGVTLDRTLSFSQHAMNVKAKVAARNSLLSKLTNSNWGADPKTLRTTTLALSYSTAEYSSAVWARSCHAKKFDAELNNACRIVTGQLRPTTLRLLYRTARIAPPDIRRQTHGSTEKHKQETDLRHPLFDHSYPRARLKSRKSFRTVESVQPDQAASHRLELWNTWDNTTNEAIQPPKEQLPSGRELQRKDWVTLNRARAKVGKTASTLHKWKLRPNSECPCSNQNQTMDHILSESTEGPHCTDQDLRDCTDAAQAWIKI</sequence>
<dbReference type="PROSITE" id="PS50878">
    <property type="entry name" value="RT_POL"/>
    <property type="match status" value="1"/>
</dbReference>
<dbReference type="InterPro" id="IPR052560">
    <property type="entry name" value="RdDP_mobile_element"/>
</dbReference>
<dbReference type="AlphaFoldDB" id="A0AAV4GUY2"/>
<keyword evidence="3" id="KW-1185">Reference proteome</keyword>
<dbReference type="SUPFAM" id="SSF56672">
    <property type="entry name" value="DNA/RNA polymerases"/>
    <property type="match status" value="1"/>
</dbReference>
<gene>
    <name evidence="2" type="ORF">ElyMa_000776400</name>
</gene>
<evidence type="ECO:0000313" key="3">
    <source>
        <dbReference type="Proteomes" id="UP000762676"/>
    </source>
</evidence>
<dbReference type="InterPro" id="IPR036691">
    <property type="entry name" value="Endo/exonu/phosph_ase_sf"/>
</dbReference>
<dbReference type="InterPro" id="IPR000477">
    <property type="entry name" value="RT_dom"/>
</dbReference>
<dbReference type="EMBL" id="BMAT01001589">
    <property type="protein sequence ID" value="GFR88713.1"/>
    <property type="molecule type" value="Genomic_DNA"/>
</dbReference>
<dbReference type="GO" id="GO:0003964">
    <property type="term" value="F:RNA-directed DNA polymerase activity"/>
    <property type="evidence" value="ECO:0007669"/>
    <property type="project" value="UniProtKB-KW"/>
</dbReference>
<protein>
    <submittedName>
        <fullName evidence="2">RNA-directed DNA polymerase from mobile element jockey-like</fullName>
    </submittedName>
</protein>
<proteinExistence type="predicted"/>
<feature type="domain" description="Reverse transcriptase" evidence="1">
    <location>
        <begin position="322"/>
        <end position="590"/>
    </location>
</feature>
<dbReference type="SUPFAM" id="SSF56219">
    <property type="entry name" value="DNase I-like"/>
    <property type="match status" value="1"/>
</dbReference>
<dbReference type="PANTHER" id="PTHR36688">
    <property type="entry name" value="ENDO/EXONUCLEASE/PHOSPHATASE DOMAIN-CONTAINING PROTEIN"/>
    <property type="match status" value="1"/>
</dbReference>
<evidence type="ECO:0000313" key="2">
    <source>
        <dbReference type="EMBL" id="GFR88713.1"/>
    </source>
</evidence>
<dbReference type="PANTHER" id="PTHR36688:SF1">
    <property type="entry name" value="ENDONUCLEASE_EXONUCLEASE_PHOSPHATASE DOMAIN-CONTAINING PROTEIN"/>
    <property type="match status" value="1"/>
</dbReference>
<keyword evidence="2" id="KW-0548">Nucleotidyltransferase</keyword>
<evidence type="ECO:0000259" key="1">
    <source>
        <dbReference type="PROSITE" id="PS50878"/>
    </source>
</evidence>
<organism evidence="2 3">
    <name type="scientific">Elysia marginata</name>
    <dbReference type="NCBI Taxonomy" id="1093978"/>
    <lineage>
        <taxon>Eukaryota</taxon>
        <taxon>Metazoa</taxon>
        <taxon>Spiralia</taxon>
        <taxon>Lophotrochozoa</taxon>
        <taxon>Mollusca</taxon>
        <taxon>Gastropoda</taxon>
        <taxon>Heterobranchia</taxon>
        <taxon>Euthyneura</taxon>
        <taxon>Panpulmonata</taxon>
        <taxon>Sacoglossa</taxon>
        <taxon>Placobranchoidea</taxon>
        <taxon>Plakobranchidae</taxon>
        <taxon>Elysia</taxon>
    </lineage>
</organism>
<comment type="caution">
    <text evidence="2">The sequence shown here is derived from an EMBL/GenBank/DDBJ whole genome shotgun (WGS) entry which is preliminary data.</text>
</comment>
<keyword evidence="2" id="KW-0695">RNA-directed DNA polymerase</keyword>
<dbReference type="InterPro" id="IPR043502">
    <property type="entry name" value="DNA/RNA_pol_sf"/>
</dbReference>
<dbReference type="Gene3D" id="3.60.10.10">
    <property type="entry name" value="Endonuclease/exonuclease/phosphatase"/>
    <property type="match status" value="1"/>
</dbReference>
<accession>A0AAV4GUY2</accession>
<name>A0AAV4GUY2_9GAST</name>
<keyword evidence="2" id="KW-0808">Transferase</keyword>